<comment type="caution">
    <text evidence="2">The sequence shown here is derived from an EMBL/GenBank/DDBJ whole genome shotgun (WGS) entry which is preliminary data.</text>
</comment>
<feature type="region of interest" description="Disordered" evidence="1">
    <location>
        <begin position="46"/>
        <end position="106"/>
    </location>
</feature>
<reference evidence="2" key="1">
    <citation type="submission" date="2021-05" db="EMBL/GenBank/DDBJ databases">
        <title>A free-living protist that lacks canonical eukaryotic 1 DNA replication and segregation systems.</title>
        <authorList>
            <person name="Salas-Leiva D.E."/>
            <person name="Tromer E.C."/>
            <person name="Curtis B.A."/>
            <person name="Jerlstrom-Hultqvist J."/>
            <person name="Kolisko M."/>
            <person name="Yi Z."/>
            <person name="Salas-Leiva J.S."/>
            <person name="Gallot-Lavallee L."/>
            <person name="Kops G.J.P.L."/>
            <person name="Archibald J.M."/>
            <person name="Simpson A.G.B."/>
            <person name="Roger A.J."/>
        </authorList>
    </citation>
    <scope>NUCLEOTIDE SEQUENCE</scope>
    <source>
        <strain evidence="2">BICM</strain>
    </source>
</reference>
<gene>
    <name evidence="2" type="ORF">J8273_8074</name>
</gene>
<protein>
    <submittedName>
        <fullName evidence="2">SART-1 protein</fullName>
    </submittedName>
</protein>
<evidence type="ECO:0000313" key="3">
    <source>
        <dbReference type="Proteomes" id="UP000717585"/>
    </source>
</evidence>
<dbReference type="Proteomes" id="UP000717585">
    <property type="component" value="Unassembled WGS sequence"/>
</dbReference>
<feature type="compositionally biased region" description="Basic and acidic residues" evidence="1">
    <location>
        <begin position="51"/>
        <end position="67"/>
    </location>
</feature>
<proteinExistence type="predicted"/>
<organism evidence="2 3">
    <name type="scientific">Carpediemonas membranifera</name>
    <dbReference type="NCBI Taxonomy" id="201153"/>
    <lineage>
        <taxon>Eukaryota</taxon>
        <taxon>Metamonada</taxon>
        <taxon>Carpediemonas-like organisms</taxon>
        <taxon>Carpediemonas</taxon>
    </lineage>
</organism>
<accession>A0A8J6E112</accession>
<dbReference type="EMBL" id="JAHDYR010000066">
    <property type="protein sequence ID" value="KAG9390037.1"/>
    <property type="molecule type" value="Genomic_DNA"/>
</dbReference>
<feature type="region of interest" description="Disordered" evidence="1">
    <location>
        <begin position="1"/>
        <end position="30"/>
    </location>
</feature>
<evidence type="ECO:0000313" key="2">
    <source>
        <dbReference type="EMBL" id="KAG9390037.1"/>
    </source>
</evidence>
<evidence type="ECO:0000256" key="1">
    <source>
        <dbReference type="SAM" id="MobiDB-lite"/>
    </source>
</evidence>
<keyword evidence="3" id="KW-1185">Reference proteome</keyword>
<sequence>MSSRERRSSGNRRQGSKKRKAEAFRQGLEGVSSVVTAMTEQTLSDQYAAEQAKKRAREEPLPQKFDAEVGSIGQWSQHDPSAEKGRKPRARTAPSAPSLHLTAADTTSLARDGVAATLQYLRETDQLESEKPRASSSFGYLSLKRTDELGKTMSAKELYKRLSRKMHGHQPGLARQERTLRAYVDEKKAEAE</sequence>
<name>A0A8J6E112_9EUKA</name>
<dbReference type="AlphaFoldDB" id="A0A8J6E112"/>